<evidence type="ECO:0000313" key="1">
    <source>
        <dbReference type="EMBL" id="EFI94785.1"/>
    </source>
</evidence>
<dbReference type="EMBL" id="GL377309">
    <property type="protein sequence ID" value="EFI94785.1"/>
    <property type="molecule type" value="Genomic_DNA"/>
</dbReference>
<gene>
    <name evidence="1" type="ORF">SCHCODRAFT_11773</name>
</gene>
<name>D8QBM9_SCHCM</name>
<dbReference type="HOGENOM" id="CLU_3033651_0_0_1"/>
<reference evidence="1 2" key="1">
    <citation type="journal article" date="2010" name="Nat. Biotechnol.">
        <title>Genome sequence of the model mushroom Schizophyllum commune.</title>
        <authorList>
            <person name="Ohm R.A."/>
            <person name="de Jong J.F."/>
            <person name="Lugones L.G."/>
            <person name="Aerts A."/>
            <person name="Kothe E."/>
            <person name="Stajich J.E."/>
            <person name="de Vries R.P."/>
            <person name="Record E."/>
            <person name="Levasseur A."/>
            <person name="Baker S.E."/>
            <person name="Bartholomew K.A."/>
            <person name="Coutinho P.M."/>
            <person name="Erdmann S."/>
            <person name="Fowler T.J."/>
            <person name="Gathman A.C."/>
            <person name="Lombard V."/>
            <person name="Henrissat B."/>
            <person name="Knabe N."/>
            <person name="Kuees U."/>
            <person name="Lilly W.W."/>
            <person name="Lindquist E."/>
            <person name="Lucas S."/>
            <person name="Magnuson J.K."/>
            <person name="Piumi F."/>
            <person name="Raudaskoski M."/>
            <person name="Salamov A."/>
            <person name="Schmutz J."/>
            <person name="Schwarze F.W.M.R."/>
            <person name="vanKuyk P.A."/>
            <person name="Horton J.S."/>
            <person name="Grigoriev I.V."/>
            <person name="Woesten H.A.B."/>
        </authorList>
    </citation>
    <scope>NUCLEOTIDE SEQUENCE [LARGE SCALE GENOMIC DNA]</scope>
    <source>
        <strain evidence="2">H4-8 / FGSC 9210</strain>
    </source>
</reference>
<dbReference type="Proteomes" id="UP000007431">
    <property type="component" value="Unassembled WGS sequence"/>
</dbReference>
<dbReference type="VEuPathDB" id="FungiDB:SCHCODRAFT_011773"/>
<dbReference type="AlphaFoldDB" id="D8QBM9"/>
<proteinExistence type="predicted"/>
<dbReference type="OrthoDB" id="10351259at2759"/>
<protein>
    <submittedName>
        <fullName evidence="1">Expressed protein</fullName>
    </submittedName>
</protein>
<keyword evidence="2" id="KW-1185">Reference proteome</keyword>
<dbReference type="InParanoid" id="D8QBM9"/>
<sequence>MSHDSSFVYQVIYGPRNRLLPAPQSQLDARLDERLDVNLRNALVGNEPFGCLEYP</sequence>
<dbReference type="GeneID" id="9594034"/>
<accession>D8QBM9</accession>
<organism evidence="2">
    <name type="scientific">Schizophyllum commune (strain H4-8 / FGSC 9210)</name>
    <name type="common">Split gill fungus</name>
    <dbReference type="NCBI Taxonomy" id="578458"/>
    <lineage>
        <taxon>Eukaryota</taxon>
        <taxon>Fungi</taxon>
        <taxon>Dikarya</taxon>
        <taxon>Basidiomycota</taxon>
        <taxon>Agaricomycotina</taxon>
        <taxon>Agaricomycetes</taxon>
        <taxon>Agaricomycetidae</taxon>
        <taxon>Agaricales</taxon>
        <taxon>Schizophyllaceae</taxon>
        <taxon>Schizophyllum</taxon>
    </lineage>
</organism>
<dbReference type="RefSeq" id="XP_003029688.1">
    <property type="nucleotide sequence ID" value="XM_003029642.1"/>
</dbReference>
<evidence type="ECO:0000313" key="2">
    <source>
        <dbReference type="Proteomes" id="UP000007431"/>
    </source>
</evidence>
<dbReference type="KEGG" id="scm:SCHCO_011773"/>